<dbReference type="PROSITE" id="PS00105">
    <property type="entry name" value="AA_TRANSFER_CLASS_1"/>
    <property type="match status" value="1"/>
</dbReference>
<evidence type="ECO:0000256" key="4">
    <source>
        <dbReference type="ARBA" id="ARBA00022576"/>
    </source>
</evidence>
<evidence type="ECO:0000256" key="1">
    <source>
        <dbReference type="ARBA" id="ARBA00001933"/>
    </source>
</evidence>
<dbReference type="InterPro" id="IPR015421">
    <property type="entry name" value="PyrdxlP-dep_Trfase_major"/>
</dbReference>
<dbReference type="InterPro" id="IPR015422">
    <property type="entry name" value="PyrdxlP-dep_Trfase_small"/>
</dbReference>
<dbReference type="InterPro" id="IPR015424">
    <property type="entry name" value="PyrdxlP-dep_Trfase"/>
</dbReference>
<dbReference type="AlphaFoldDB" id="A0A0X1KII9"/>
<gene>
    <name evidence="9" type="ORF">X802_01935</name>
</gene>
<accession>A0A0X1KII9</accession>
<dbReference type="EMBL" id="CP007140">
    <property type="protein sequence ID" value="AJC71081.1"/>
    <property type="molecule type" value="Genomic_DNA"/>
</dbReference>
<comment type="subunit">
    <text evidence="3">Homodimer.</text>
</comment>
<dbReference type="CDD" id="cd00609">
    <property type="entry name" value="AAT_like"/>
    <property type="match status" value="1"/>
</dbReference>
<proteinExistence type="inferred from homology"/>
<dbReference type="NCBIfam" id="NF006229">
    <property type="entry name" value="PRK08361.1"/>
    <property type="match status" value="1"/>
</dbReference>
<dbReference type="InterPro" id="IPR004838">
    <property type="entry name" value="NHTrfase_class1_PyrdxlP-BS"/>
</dbReference>
<evidence type="ECO:0000256" key="7">
    <source>
        <dbReference type="RuleBase" id="RU000481"/>
    </source>
</evidence>
<evidence type="ECO:0000313" key="9">
    <source>
        <dbReference type="EMBL" id="AJC71081.1"/>
    </source>
</evidence>
<dbReference type="SUPFAM" id="SSF53383">
    <property type="entry name" value="PLP-dependent transferases"/>
    <property type="match status" value="1"/>
</dbReference>
<dbReference type="STRING" id="1432656.X802_01935"/>
<dbReference type="FunFam" id="3.40.640.10:FF:000033">
    <property type="entry name" value="Aspartate aminotransferase"/>
    <property type="match status" value="1"/>
</dbReference>
<organism evidence="9 10">
    <name type="scientific">Thermococcus guaymasensis DSM 11113</name>
    <dbReference type="NCBI Taxonomy" id="1432656"/>
    <lineage>
        <taxon>Archaea</taxon>
        <taxon>Methanobacteriati</taxon>
        <taxon>Methanobacteriota</taxon>
        <taxon>Thermococci</taxon>
        <taxon>Thermococcales</taxon>
        <taxon>Thermococcaceae</taxon>
        <taxon>Thermococcus</taxon>
    </lineage>
</organism>
<dbReference type="OrthoDB" id="372018at2157"/>
<evidence type="ECO:0000259" key="8">
    <source>
        <dbReference type="Pfam" id="PF00155"/>
    </source>
</evidence>
<dbReference type="GeneID" id="27134418"/>
<dbReference type="Gene3D" id="3.90.1150.10">
    <property type="entry name" value="Aspartate Aminotransferase, domain 1"/>
    <property type="match status" value="1"/>
</dbReference>
<reference evidence="9 10" key="1">
    <citation type="submission" date="2014-01" db="EMBL/GenBank/DDBJ databases">
        <title>Genome sequencing of Thermococcus guaymasensis.</title>
        <authorList>
            <person name="Zhang X."/>
            <person name="Alvare G."/>
            <person name="Fristensky B."/>
            <person name="Chen L."/>
            <person name="Suen T."/>
            <person name="Chen Q."/>
            <person name="Ma K."/>
        </authorList>
    </citation>
    <scope>NUCLEOTIDE SEQUENCE [LARGE SCALE GENOMIC DNA]</scope>
    <source>
        <strain evidence="9 10">DSM 11113</strain>
    </source>
</reference>
<protein>
    <recommendedName>
        <fullName evidence="7">Aminotransferase</fullName>
        <ecNumber evidence="7">2.6.1.-</ecNumber>
    </recommendedName>
</protein>
<dbReference type="GO" id="GO:0006520">
    <property type="term" value="P:amino acid metabolic process"/>
    <property type="evidence" value="ECO:0007669"/>
    <property type="project" value="InterPro"/>
</dbReference>
<keyword evidence="10" id="KW-1185">Reference proteome</keyword>
<evidence type="ECO:0000256" key="2">
    <source>
        <dbReference type="ARBA" id="ARBA00007441"/>
    </source>
</evidence>
<dbReference type="KEGG" id="tgy:X802_01935"/>
<dbReference type="Gene3D" id="3.40.640.10">
    <property type="entry name" value="Type I PLP-dependent aspartate aminotransferase-like (Major domain)"/>
    <property type="match status" value="1"/>
</dbReference>
<comment type="cofactor">
    <cofactor evidence="1 7">
        <name>pyridoxal 5'-phosphate</name>
        <dbReference type="ChEBI" id="CHEBI:597326"/>
    </cofactor>
</comment>
<keyword evidence="6" id="KW-0663">Pyridoxal phosphate</keyword>
<evidence type="ECO:0000313" key="10">
    <source>
        <dbReference type="Proteomes" id="UP000062043"/>
    </source>
</evidence>
<feature type="domain" description="Aminotransferase class I/classII large" evidence="8">
    <location>
        <begin position="34"/>
        <end position="384"/>
    </location>
</feature>
<dbReference type="GO" id="GO:0008483">
    <property type="term" value="F:transaminase activity"/>
    <property type="evidence" value="ECO:0007669"/>
    <property type="project" value="UniProtKB-KW"/>
</dbReference>
<dbReference type="InterPro" id="IPR004839">
    <property type="entry name" value="Aminotransferase_I/II_large"/>
</dbReference>
<sequence length="392" mass="45127">MRYKKRKYFMAGRINLIQRSKIRELFEKARKMENVISLGIGEPDFDTPEVIKDAAKRALDEGYTHYTPNAGIPEFREAIAEYYREFYKIDIDVDNILVTAGAYEATYLAFESILEEGDDVIIPDPAFVCYVEDAKIAEAGIIRIPLREENRFRIDPDELVELITKRTRMIVMNYPNNPTGATLDKETAKAIAQIAEDYNIYILSDEPYEHFLYEGAKHYPMIKYAPDNTILANSFSKTFAMTGWRLGFTIAPPQVIKDMIKLHAYVIGNVTSFIQIAGITALRDKRSWEAVEHMRRVYAERRKLVLQYLNEMPHIEPFRPKGAFYVWAKIDPELDMSSEDFAGWLLENAGVVVIPGTAFGKQGEGWVRISYATKKEQLIEAMERMKKALEKL</sequence>
<dbReference type="PANTHER" id="PTHR46383:SF3">
    <property type="entry name" value="ASPARTATE AMINOTRANSFERASE-RELATED"/>
    <property type="match status" value="1"/>
</dbReference>
<dbReference type="GO" id="GO:0030170">
    <property type="term" value="F:pyridoxal phosphate binding"/>
    <property type="evidence" value="ECO:0007669"/>
    <property type="project" value="InterPro"/>
</dbReference>
<dbReference type="PATRIC" id="fig|1432656.3.peg.377"/>
<keyword evidence="4 7" id="KW-0032">Aminotransferase</keyword>
<dbReference type="RefSeq" id="WP_062370505.1">
    <property type="nucleotide sequence ID" value="NZ_CP007140.1"/>
</dbReference>
<dbReference type="Proteomes" id="UP000062043">
    <property type="component" value="Chromosome"/>
</dbReference>
<dbReference type="InterPro" id="IPR050596">
    <property type="entry name" value="AspAT/PAT-like"/>
</dbReference>
<dbReference type="EC" id="2.6.1.-" evidence="7"/>
<name>A0A0X1KII9_9EURY</name>
<evidence type="ECO:0000256" key="3">
    <source>
        <dbReference type="ARBA" id="ARBA00011738"/>
    </source>
</evidence>
<keyword evidence="5 7" id="KW-0808">Transferase</keyword>
<evidence type="ECO:0000256" key="5">
    <source>
        <dbReference type="ARBA" id="ARBA00022679"/>
    </source>
</evidence>
<evidence type="ECO:0000256" key="6">
    <source>
        <dbReference type="ARBA" id="ARBA00022898"/>
    </source>
</evidence>
<dbReference type="PANTHER" id="PTHR46383">
    <property type="entry name" value="ASPARTATE AMINOTRANSFERASE"/>
    <property type="match status" value="1"/>
</dbReference>
<dbReference type="Pfam" id="PF00155">
    <property type="entry name" value="Aminotran_1_2"/>
    <property type="match status" value="1"/>
</dbReference>
<comment type="similarity">
    <text evidence="2 7">Belongs to the class-I pyridoxal-phosphate-dependent aminotransferase family.</text>
</comment>